<accession>A0A1S1V9V9</accession>
<dbReference type="InterPro" id="IPR022998">
    <property type="entry name" value="ThiamineP_synth_TenI"/>
</dbReference>
<dbReference type="PANTHER" id="PTHR20857:SF15">
    <property type="entry name" value="THIAMINE-PHOSPHATE SYNTHASE"/>
    <property type="match status" value="1"/>
</dbReference>
<evidence type="ECO:0000256" key="6">
    <source>
        <dbReference type="ARBA" id="ARBA00047334"/>
    </source>
</evidence>
<proteinExistence type="inferred from homology"/>
<dbReference type="EMBL" id="MKIE01000001">
    <property type="protein sequence ID" value="OHW63368.1"/>
    <property type="molecule type" value="Genomic_DNA"/>
</dbReference>
<evidence type="ECO:0000256" key="7">
    <source>
        <dbReference type="ARBA" id="ARBA00047851"/>
    </source>
</evidence>
<dbReference type="PANTHER" id="PTHR20857">
    <property type="entry name" value="THIAMINE-PHOSPHATE PYROPHOSPHORYLASE"/>
    <property type="match status" value="1"/>
</dbReference>
<feature type="binding site" evidence="9">
    <location>
        <begin position="180"/>
        <end position="181"/>
    </location>
    <ligand>
        <name>2-[(2R,5Z)-2-carboxy-4-methylthiazol-5(2H)-ylidene]ethyl phosphate</name>
        <dbReference type="ChEBI" id="CHEBI:62899"/>
    </ligand>
</feature>
<evidence type="ECO:0000256" key="4">
    <source>
        <dbReference type="ARBA" id="ARBA00022842"/>
    </source>
</evidence>
<evidence type="ECO:0000256" key="2">
    <source>
        <dbReference type="ARBA" id="ARBA00022679"/>
    </source>
</evidence>
<dbReference type="GO" id="GO:0005737">
    <property type="term" value="C:cytoplasm"/>
    <property type="evidence" value="ECO:0007669"/>
    <property type="project" value="TreeGrafter"/>
</dbReference>
<organism evidence="13 14">
    <name type="scientific">Andreesenia angusta</name>
    <dbReference type="NCBI Taxonomy" id="39480"/>
    <lineage>
        <taxon>Bacteria</taxon>
        <taxon>Bacillati</taxon>
        <taxon>Bacillota</taxon>
        <taxon>Tissierellia</taxon>
        <taxon>Tissierellales</taxon>
        <taxon>Gottschalkiaceae</taxon>
        <taxon>Andreesenia</taxon>
    </lineage>
</organism>
<dbReference type="SUPFAM" id="SSF51391">
    <property type="entry name" value="Thiamin phosphate synthase"/>
    <property type="match status" value="1"/>
</dbReference>
<comment type="function">
    <text evidence="9">Condenses 4-methyl-5-(beta-hydroxyethyl)thiazole monophosphate (THZ-P) and 2-methyl-4-amino-5-hydroxymethyl pyrimidine pyrophosphate (HMP-PP) to form thiamine monophosphate (TMP).</text>
</comment>
<feature type="binding site" evidence="9">
    <location>
        <position position="104"/>
    </location>
    <ligand>
        <name>4-amino-2-methyl-5-(diphosphooxymethyl)pyrimidine</name>
        <dbReference type="ChEBI" id="CHEBI:57841"/>
    </ligand>
</feature>
<dbReference type="Gene3D" id="3.20.20.70">
    <property type="entry name" value="Aldolase class I"/>
    <property type="match status" value="1"/>
</dbReference>
<evidence type="ECO:0000256" key="5">
    <source>
        <dbReference type="ARBA" id="ARBA00022977"/>
    </source>
</evidence>
<dbReference type="HAMAP" id="MF_00097">
    <property type="entry name" value="TMP_synthase"/>
    <property type="match status" value="1"/>
</dbReference>
<evidence type="ECO:0000256" key="8">
    <source>
        <dbReference type="ARBA" id="ARBA00047883"/>
    </source>
</evidence>
<evidence type="ECO:0000256" key="11">
    <source>
        <dbReference type="RuleBase" id="RU004253"/>
    </source>
</evidence>
<evidence type="ECO:0000313" key="13">
    <source>
        <dbReference type="EMBL" id="OHW63368.1"/>
    </source>
</evidence>
<feature type="binding site" evidence="9">
    <location>
        <position position="66"/>
    </location>
    <ligand>
        <name>Mg(2+)</name>
        <dbReference type="ChEBI" id="CHEBI:18420"/>
    </ligand>
</feature>
<keyword evidence="14" id="KW-1185">Reference proteome</keyword>
<feature type="binding site" evidence="9">
    <location>
        <position position="160"/>
    </location>
    <ligand>
        <name>2-[(2R,5Z)-2-carboxy-4-methylthiazol-5(2H)-ylidene]ethyl phosphate</name>
        <dbReference type="ChEBI" id="CHEBI:62899"/>
    </ligand>
</feature>
<feature type="binding site" evidence="9">
    <location>
        <position position="85"/>
    </location>
    <ligand>
        <name>Mg(2+)</name>
        <dbReference type="ChEBI" id="CHEBI:18420"/>
    </ligand>
</feature>
<evidence type="ECO:0000256" key="3">
    <source>
        <dbReference type="ARBA" id="ARBA00022723"/>
    </source>
</evidence>
<dbReference type="CDD" id="cd00564">
    <property type="entry name" value="TMP_TenI"/>
    <property type="match status" value="1"/>
</dbReference>
<dbReference type="InterPro" id="IPR034291">
    <property type="entry name" value="TMP_synthase"/>
</dbReference>
<dbReference type="Proteomes" id="UP000180254">
    <property type="component" value="Unassembled WGS sequence"/>
</dbReference>
<keyword evidence="2 9" id="KW-0808">Transferase</keyword>
<comment type="cofactor">
    <cofactor evidence="9">
        <name>Mg(2+)</name>
        <dbReference type="ChEBI" id="CHEBI:18420"/>
    </cofactor>
    <text evidence="9">Binds 1 Mg(2+) ion per subunit.</text>
</comment>
<evidence type="ECO:0000256" key="10">
    <source>
        <dbReference type="RuleBase" id="RU003826"/>
    </source>
</evidence>
<dbReference type="InterPro" id="IPR036206">
    <property type="entry name" value="ThiamineP_synth_sf"/>
</dbReference>
<comment type="catalytic activity">
    <reaction evidence="7 9 10">
        <text>2-(2-carboxy-4-methylthiazol-5-yl)ethyl phosphate + 4-amino-2-methyl-5-(diphosphooxymethyl)pyrimidine + 2 H(+) = thiamine phosphate + CO2 + diphosphate</text>
        <dbReference type="Rhea" id="RHEA:47848"/>
        <dbReference type="ChEBI" id="CHEBI:15378"/>
        <dbReference type="ChEBI" id="CHEBI:16526"/>
        <dbReference type="ChEBI" id="CHEBI:33019"/>
        <dbReference type="ChEBI" id="CHEBI:37575"/>
        <dbReference type="ChEBI" id="CHEBI:57841"/>
        <dbReference type="ChEBI" id="CHEBI:62890"/>
        <dbReference type="EC" id="2.5.1.3"/>
    </reaction>
</comment>
<keyword evidence="5 9" id="KW-0784">Thiamine biosynthesis</keyword>
<dbReference type="InterPro" id="IPR013785">
    <property type="entry name" value="Aldolase_TIM"/>
</dbReference>
<dbReference type="GO" id="GO:0009228">
    <property type="term" value="P:thiamine biosynthetic process"/>
    <property type="evidence" value="ECO:0007669"/>
    <property type="project" value="UniProtKB-KW"/>
</dbReference>
<comment type="similarity">
    <text evidence="9 10">Belongs to the thiamine-phosphate synthase family.</text>
</comment>
<comment type="catalytic activity">
    <reaction evidence="8 9 10">
        <text>2-[(2R,5Z)-2-carboxy-4-methylthiazol-5(2H)-ylidene]ethyl phosphate + 4-amino-2-methyl-5-(diphosphooxymethyl)pyrimidine + 2 H(+) = thiamine phosphate + CO2 + diphosphate</text>
        <dbReference type="Rhea" id="RHEA:47844"/>
        <dbReference type="ChEBI" id="CHEBI:15378"/>
        <dbReference type="ChEBI" id="CHEBI:16526"/>
        <dbReference type="ChEBI" id="CHEBI:33019"/>
        <dbReference type="ChEBI" id="CHEBI:37575"/>
        <dbReference type="ChEBI" id="CHEBI:57841"/>
        <dbReference type="ChEBI" id="CHEBI:62899"/>
        <dbReference type="EC" id="2.5.1.3"/>
    </reaction>
</comment>
<dbReference type="UniPathway" id="UPA00060">
    <property type="reaction ID" value="UER00141"/>
</dbReference>
<evidence type="ECO:0000256" key="9">
    <source>
        <dbReference type="HAMAP-Rule" id="MF_00097"/>
    </source>
</evidence>
<evidence type="ECO:0000313" key="14">
    <source>
        <dbReference type="Proteomes" id="UP000180254"/>
    </source>
</evidence>
<dbReference type="Pfam" id="PF02581">
    <property type="entry name" value="TMP-TENI"/>
    <property type="match status" value="1"/>
</dbReference>
<dbReference type="FunFam" id="3.20.20.70:FF:000096">
    <property type="entry name" value="Thiamine-phosphate synthase"/>
    <property type="match status" value="1"/>
</dbReference>
<comment type="caution">
    <text evidence="13">The sequence shown here is derived from an EMBL/GenBank/DDBJ whole genome shotgun (WGS) entry which is preliminary data.</text>
</comment>
<dbReference type="GO" id="GO:0000287">
    <property type="term" value="F:magnesium ion binding"/>
    <property type="evidence" value="ECO:0007669"/>
    <property type="project" value="UniProtKB-UniRule"/>
</dbReference>
<comment type="pathway">
    <text evidence="1 9 11">Cofactor biosynthesis; thiamine diphosphate biosynthesis; thiamine phosphate from 4-amino-2-methyl-5-diphosphomethylpyrimidine and 4-methyl-5-(2-phosphoethyl)-thiazole: step 1/1.</text>
</comment>
<feature type="binding site" evidence="9">
    <location>
        <position position="65"/>
    </location>
    <ligand>
        <name>4-amino-2-methyl-5-(diphosphooxymethyl)pyrimidine</name>
        <dbReference type="ChEBI" id="CHEBI:57841"/>
    </ligand>
</feature>
<dbReference type="AlphaFoldDB" id="A0A1S1V9V9"/>
<gene>
    <name evidence="9 13" type="primary">thiE</name>
    <name evidence="13" type="ORF">EUAN_02320</name>
</gene>
<keyword evidence="4 9" id="KW-0460">Magnesium</keyword>
<name>A0A1S1V9V9_9FIRM</name>
<feature type="domain" description="Thiamine phosphate synthase/TenI" evidence="12">
    <location>
        <begin position="3"/>
        <end position="183"/>
    </location>
</feature>
<feature type="binding site" evidence="9">
    <location>
        <begin position="130"/>
        <end position="132"/>
    </location>
    <ligand>
        <name>2-[(2R,5Z)-2-carboxy-4-methylthiazol-5(2H)-ylidene]ethyl phosphate</name>
        <dbReference type="ChEBI" id="CHEBI:62899"/>
    </ligand>
</feature>
<feature type="binding site" evidence="9">
    <location>
        <begin position="33"/>
        <end position="37"/>
    </location>
    <ligand>
        <name>4-amino-2-methyl-5-(diphosphooxymethyl)pyrimidine</name>
        <dbReference type="ChEBI" id="CHEBI:57841"/>
    </ligand>
</feature>
<protein>
    <recommendedName>
        <fullName evidence="9">Thiamine-phosphate synthase</fullName>
        <shortName evidence="9">TP synthase</shortName>
        <shortName evidence="9">TPS</shortName>
        <ecNumber evidence="9">2.5.1.3</ecNumber>
    </recommendedName>
    <alternativeName>
        <fullName evidence="9">Thiamine-phosphate pyrophosphorylase</fullName>
        <shortName evidence="9">TMP pyrophosphorylase</shortName>
        <shortName evidence="9">TMP-PPase</shortName>
    </alternativeName>
</protein>
<evidence type="ECO:0000256" key="1">
    <source>
        <dbReference type="ARBA" id="ARBA00005165"/>
    </source>
</evidence>
<keyword evidence="3 9" id="KW-0479">Metal-binding</keyword>
<evidence type="ECO:0000259" key="12">
    <source>
        <dbReference type="Pfam" id="PF02581"/>
    </source>
</evidence>
<dbReference type="STRING" id="39480.EUAN_02320"/>
<dbReference type="NCBIfam" id="TIGR00693">
    <property type="entry name" value="thiE"/>
    <property type="match status" value="1"/>
</dbReference>
<dbReference type="GO" id="GO:0004789">
    <property type="term" value="F:thiamine-phosphate diphosphorylase activity"/>
    <property type="evidence" value="ECO:0007669"/>
    <property type="project" value="UniProtKB-UniRule"/>
</dbReference>
<dbReference type="EC" id="2.5.1.3" evidence="9"/>
<reference evidence="13 14" key="1">
    <citation type="submission" date="2016-09" db="EMBL/GenBank/DDBJ databases">
        <title>Genome sequence of Eubacterium angustum.</title>
        <authorList>
            <person name="Poehlein A."/>
            <person name="Daniel R."/>
        </authorList>
    </citation>
    <scope>NUCLEOTIDE SEQUENCE [LARGE SCALE GENOMIC DNA]</scope>
    <source>
        <strain evidence="13 14">DSM 1989</strain>
    </source>
</reference>
<feature type="binding site" evidence="9">
    <location>
        <position position="133"/>
    </location>
    <ligand>
        <name>4-amino-2-methyl-5-(diphosphooxymethyl)pyrimidine</name>
        <dbReference type="ChEBI" id="CHEBI:57841"/>
    </ligand>
</feature>
<comment type="catalytic activity">
    <reaction evidence="6 9 10">
        <text>4-methyl-5-(2-phosphooxyethyl)-thiazole + 4-amino-2-methyl-5-(diphosphooxymethyl)pyrimidine + H(+) = thiamine phosphate + diphosphate</text>
        <dbReference type="Rhea" id="RHEA:22328"/>
        <dbReference type="ChEBI" id="CHEBI:15378"/>
        <dbReference type="ChEBI" id="CHEBI:33019"/>
        <dbReference type="ChEBI" id="CHEBI:37575"/>
        <dbReference type="ChEBI" id="CHEBI:57841"/>
        <dbReference type="ChEBI" id="CHEBI:58296"/>
        <dbReference type="EC" id="2.5.1.3"/>
    </reaction>
</comment>
<sequence length="206" mass="22549">MRLYAVTDRSWLNGRTLAMQVEEALRGGATCVQLREKKLCEEDFLREAFEIREICRKYSAPFFINDNIDIAIACESDGIHVGQGDMDAGEVRKLVGDNVILGVSVQTVEQAVEAEKNGADYVGVGAVFNTYTKSDADLVSHDTLKAICRAISVPVVAIGGIYKHNIMELKGSGIDGVALVSAIFSKEDIEKECRELKKLSEKAFGQ</sequence>
<dbReference type="GO" id="GO:0009229">
    <property type="term" value="P:thiamine diphosphate biosynthetic process"/>
    <property type="evidence" value="ECO:0007669"/>
    <property type="project" value="UniProtKB-UniRule"/>
</dbReference>